<feature type="domain" description="Alpha-carbonic anhydrase" evidence="9">
    <location>
        <begin position="54"/>
        <end position="280"/>
    </location>
</feature>
<dbReference type="AlphaFoldDB" id="A0A366XWZ8"/>
<dbReference type="PANTHER" id="PTHR18952:SF265">
    <property type="entry name" value="CARBONIC ANHYDRASE"/>
    <property type="match status" value="1"/>
</dbReference>
<reference evidence="10 11" key="1">
    <citation type="submission" date="2018-07" db="EMBL/GenBank/DDBJ databases">
        <title>Lottiidibacillus patelloidae gen. nov., sp. nov., isolated from the intestinal tract of a marine limpet and the reclassification of B. taeanensis BH030017T, B. algicola KMM 3737T and B. hwajinpoensis SW-72T as genus Lottiidibacillus.</title>
        <authorList>
            <person name="Liu R."/>
            <person name="Huang Z."/>
        </authorList>
    </citation>
    <scope>NUCLEOTIDE SEQUENCE [LARGE SCALE GENOMIC DNA]</scope>
    <source>
        <strain evidence="10 11">BH030017</strain>
    </source>
</reference>
<dbReference type="OrthoDB" id="5327615at2"/>
<evidence type="ECO:0000256" key="3">
    <source>
        <dbReference type="ARBA" id="ARBA00022723"/>
    </source>
</evidence>
<evidence type="ECO:0000313" key="10">
    <source>
        <dbReference type="EMBL" id="RBW68471.1"/>
    </source>
</evidence>
<organism evidence="10 11">
    <name type="scientific">Bacillus taeanensis</name>
    <dbReference type="NCBI Taxonomy" id="273032"/>
    <lineage>
        <taxon>Bacteria</taxon>
        <taxon>Bacillati</taxon>
        <taxon>Bacillota</taxon>
        <taxon>Bacilli</taxon>
        <taxon>Bacillales</taxon>
        <taxon>Bacillaceae</taxon>
        <taxon>Bacillus</taxon>
    </lineage>
</organism>
<feature type="compositionally biased region" description="Low complexity" evidence="7">
    <location>
        <begin position="27"/>
        <end position="41"/>
    </location>
</feature>
<name>A0A366XWZ8_9BACI</name>
<feature type="region of interest" description="Disordered" evidence="7">
    <location>
        <begin position="26"/>
        <end position="53"/>
    </location>
</feature>
<evidence type="ECO:0000256" key="1">
    <source>
        <dbReference type="ARBA" id="ARBA00010718"/>
    </source>
</evidence>
<comment type="similarity">
    <text evidence="1">Belongs to the alpha-carbonic anhydrase family.</text>
</comment>
<protein>
    <recommendedName>
        <fullName evidence="2">carbonic anhydrase</fullName>
        <ecNumber evidence="2">4.2.1.1</ecNumber>
    </recommendedName>
</protein>
<dbReference type="Gene3D" id="3.10.200.10">
    <property type="entry name" value="Alpha carbonic anhydrase"/>
    <property type="match status" value="1"/>
</dbReference>
<keyword evidence="8" id="KW-0732">Signal</keyword>
<dbReference type="CDD" id="cd03124">
    <property type="entry name" value="alpha_CA_prokaryotic_like"/>
    <property type="match status" value="1"/>
</dbReference>
<evidence type="ECO:0000256" key="4">
    <source>
        <dbReference type="ARBA" id="ARBA00022833"/>
    </source>
</evidence>
<dbReference type="GO" id="GO:0004089">
    <property type="term" value="F:carbonate dehydratase activity"/>
    <property type="evidence" value="ECO:0007669"/>
    <property type="project" value="UniProtKB-EC"/>
</dbReference>
<feature type="signal peptide" evidence="8">
    <location>
        <begin position="1"/>
        <end position="24"/>
    </location>
</feature>
<dbReference type="PROSITE" id="PS51257">
    <property type="entry name" value="PROKAR_LIPOPROTEIN"/>
    <property type="match status" value="1"/>
</dbReference>
<keyword evidence="5" id="KW-0456">Lyase</keyword>
<dbReference type="Pfam" id="PF00194">
    <property type="entry name" value="Carb_anhydrase"/>
    <property type="match status" value="1"/>
</dbReference>
<keyword evidence="3" id="KW-0479">Metal-binding</keyword>
<dbReference type="GO" id="GO:0008270">
    <property type="term" value="F:zinc ion binding"/>
    <property type="evidence" value="ECO:0007669"/>
    <property type="project" value="InterPro"/>
</dbReference>
<comment type="caution">
    <text evidence="10">The sequence shown here is derived from an EMBL/GenBank/DDBJ whole genome shotgun (WGS) entry which is preliminary data.</text>
</comment>
<keyword evidence="4" id="KW-0862">Zinc</keyword>
<accession>A0A366XWZ8</accession>
<evidence type="ECO:0000256" key="5">
    <source>
        <dbReference type="ARBA" id="ARBA00023239"/>
    </source>
</evidence>
<dbReference type="PROSITE" id="PS51144">
    <property type="entry name" value="ALPHA_CA_2"/>
    <property type="match status" value="1"/>
</dbReference>
<keyword evidence="11" id="KW-1185">Reference proteome</keyword>
<evidence type="ECO:0000256" key="2">
    <source>
        <dbReference type="ARBA" id="ARBA00012925"/>
    </source>
</evidence>
<dbReference type="PANTHER" id="PTHR18952">
    <property type="entry name" value="CARBONIC ANHYDRASE"/>
    <property type="match status" value="1"/>
</dbReference>
<gene>
    <name evidence="10" type="ORF">DS031_16800</name>
</gene>
<evidence type="ECO:0000259" key="9">
    <source>
        <dbReference type="PROSITE" id="PS51144"/>
    </source>
</evidence>
<sequence>MNKKTQLFFTLLLCILLAACSQENQESESTTAPAETTANAPTHEEDKTPEQQDVHWSYEGETGPEHWGELHPDYALCTNGTEQSPINIDTSELQASELLDDMTIHYEPTTFTVINNGHTIQANAAEMNNSILIGEKEYQLAQFHFHTPSEHQFNDKHFEMELHFVHKNDEGKLAVLGVMIKEGKENKPLQQLWEQMPTETTTEGKKLDQSVDILNILPENKTTFQYSGSLTTPPCSEGVKWLVLEQPIEMSKEQIEAFQNIFPHNNRPIQPLNEREVLKK</sequence>
<evidence type="ECO:0000256" key="7">
    <source>
        <dbReference type="SAM" id="MobiDB-lite"/>
    </source>
</evidence>
<dbReference type="Proteomes" id="UP000253314">
    <property type="component" value="Unassembled WGS sequence"/>
</dbReference>
<dbReference type="InterPro" id="IPR041891">
    <property type="entry name" value="Alpha_CA_prokaryot-like"/>
</dbReference>
<feature type="compositionally biased region" description="Basic and acidic residues" evidence="7">
    <location>
        <begin position="42"/>
        <end position="53"/>
    </location>
</feature>
<proteinExistence type="inferred from homology"/>
<dbReference type="SUPFAM" id="SSF51069">
    <property type="entry name" value="Carbonic anhydrase"/>
    <property type="match status" value="1"/>
</dbReference>
<comment type="catalytic activity">
    <reaction evidence="6">
        <text>hydrogencarbonate + H(+) = CO2 + H2O</text>
        <dbReference type="Rhea" id="RHEA:10748"/>
        <dbReference type="ChEBI" id="CHEBI:15377"/>
        <dbReference type="ChEBI" id="CHEBI:15378"/>
        <dbReference type="ChEBI" id="CHEBI:16526"/>
        <dbReference type="ChEBI" id="CHEBI:17544"/>
        <dbReference type="EC" id="4.2.1.1"/>
    </reaction>
</comment>
<dbReference type="InterPro" id="IPR001148">
    <property type="entry name" value="CA_dom"/>
</dbReference>
<evidence type="ECO:0000256" key="6">
    <source>
        <dbReference type="ARBA" id="ARBA00048348"/>
    </source>
</evidence>
<evidence type="ECO:0000256" key="8">
    <source>
        <dbReference type="SAM" id="SignalP"/>
    </source>
</evidence>
<dbReference type="InterPro" id="IPR036398">
    <property type="entry name" value="CA_dom_sf"/>
</dbReference>
<dbReference type="EC" id="4.2.1.1" evidence="2"/>
<dbReference type="InterPro" id="IPR023561">
    <property type="entry name" value="Carbonic_anhydrase_a-class"/>
</dbReference>
<dbReference type="EMBL" id="QOCW01000020">
    <property type="protein sequence ID" value="RBW68471.1"/>
    <property type="molecule type" value="Genomic_DNA"/>
</dbReference>
<dbReference type="RefSeq" id="WP_113807219.1">
    <property type="nucleotide sequence ID" value="NZ_QOCW01000020.1"/>
</dbReference>
<dbReference type="SMART" id="SM01057">
    <property type="entry name" value="Carb_anhydrase"/>
    <property type="match status" value="1"/>
</dbReference>
<evidence type="ECO:0000313" key="11">
    <source>
        <dbReference type="Proteomes" id="UP000253314"/>
    </source>
</evidence>
<feature type="chain" id="PRO_5039406163" description="carbonic anhydrase" evidence="8">
    <location>
        <begin position="25"/>
        <end position="280"/>
    </location>
</feature>